<protein>
    <submittedName>
        <fullName evidence="5">Putative transcriptional regulator</fullName>
    </submittedName>
</protein>
<keyword evidence="3" id="KW-0238">DNA-binding</keyword>
<gene>
    <name evidence="5" type="ORF">EDD80_101303</name>
</gene>
<name>A0A4R3KWU1_9SPHI</name>
<organism evidence="5 6">
    <name type="scientific">Anseongella ginsenosidimutans</name>
    <dbReference type="NCBI Taxonomy" id="496056"/>
    <lineage>
        <taxon>Bacteria</taxon>
        <taxon>Pseudomonadati</taxon>
        <taxon>Bacteroidota</taxon>
        <taxon>Sphingobacteriia</taxon>
        <taxon>Sphingobacteriales</taxon>
        <taxon>Sphingobacteriaceae</taxon>
        <taxon>Anseongella</taxon>
    </lineage>
</organism>
<dbReference type="AlphaFoldDB" id="A0A4R3KWU1"/>
<evidence type="ECO:0000313" key="6">
    <source>
        <dbReference type="Proteomes" id="UP000295807"/>
    </source>
</evidence>
<dbReference type="Proteomes" id="UP000295807">
    <property type="component" value="Unassembled WGS sequence"/>
</dbReference>
<dbReference type="InterPro" id="IPR005650">
    <property type="entry name" value="BlaI_family"/>
</dbReference>
<keyword evidence="4" id="KW-0804">Transcription</keyword>
<dbReference type="Gene3D" id="1.10.10.10">
    <property type="entry name" value="Winged helix-like DNA-binding domain superfamily/Winged helix DNA-binding domain"/>
    <property type="match status" value="1"/>
</dbReference>
<evidence type="ECO:0000256" key="1">
    <source>
        <dbReference type="ARBA" id="ARBA00011046"/>
    </source>
</evidence>
<keyword evidence="2" id="KW-0805">Transcription regulation</keyword>
<proteinExistence type="inferred from homology"/>
<evidence type="ECO:0000256" key="3">
    <source>
        <dbReference type="ARBA" id="ARBA00023125"/>
    </source>
</evidence>
<comment type="similarity">
    <text evidence="1">Belongs to the BlaI transcriptional regulatory family.</text>
</comment>
<dbReference type="InterPro" id="IPR036390">
    <property type="entry name" value="WH_DNA-bd_sf"/>
</dbReference>
<dbReference type="EMBL" id="SMAD01000001">
    <property type="protein sequence ID" value="TCS90105.1"/>
    <property type="molecule type" value="Genomic_DNA"/>
</dbReference>
<dbReference type="SUPFAM" id="SSF46785">
    <property type="entry name" value="Winged helix' DNA-binding domain"/>
    <property type="match status" value="1"/>
</dbReference>
<dbReference type="Pfam" id="PF03965">
    <property type="entry name" value="Penicillinase_R"/>
    <property type="match status" value="1"/>
</dbReference>
<dbReference type="OrthoDB" id="279010at2"/>
<dbReference type="PIRSF" id="PIRSF019455">
    <property type="entry name" value="CopR_AtkY"/>
    <property type="match status" value="1"/>
</dbReference>
<dbReference type="GO" id="GO:0003677">
    <property type="term" value="F:DNA binding"/>
    <property type="evidence" value="ECO:0007669"/>
    <property type="project" value="UniProtKB-KW"/>
</dbReference>
<evidence type="ECO:0000256" key="4">
    <source>
        <dbReference type="ARBA" id="ARBA00023163"/>
    </source>
</evidence>
<dbReference type="GO" id="GO:0045892">
    <property type="term" value="P:negative regulation of DNA-templated transcription"/>
    <property type="evidence" value="ECO:0007669"/>
    <property type="project" value="InterPro"/>
</dbReference>
<keyword evidence="6" id="KW-1185">Reference proteome</keyword>
<evidence type="ECO:0000256" key="2">
    <source>
        <dbReference type="ARBA" id="ARBA00023015"/>
    </source>
</evidence>
<accession>A0A4R3KWU1</accession>
<sequence length="130" mass="15088">MNKLKHRPKPTEAELEILEILWEHGPATVRQVNDLVNQRRETGYTTTLKIIQIMYAKEMLSRREEGRTHIYTPLAEEQETRQHLLEKFMETSFRGSAASLVMQALGNGKTTKDELKQIRQLLDQLEGGKK</sequence>
<reference evidence="5 6" key="1">
    <citation type="submission" date="2019-03" db="EMBL/GenBank/DDBJ databases">
        <title>Genomic Encyclopedia of Type Strains, Phase IV (KMG-IV): sequencing the most valuable type-strain genomes for metagenomic binning, comparative biology and taxonomic classification.</title>
        <authorList>
            <person name="Goeker M."/>
        </authorList>
    </citation>
    <scope>NUCLEOTIDE SEQUENCE [LARGE SCALE GENOMIC DNA]</scope>
    <source>
        <strain evidence="5 6">DSM 21100</strain>
    </source>
</reference>
<dbReference type="RefSeq" id="WP_132127563.1">
    <property type="nucleotide sequence ID" value="NZ_CP042432.1"/>
</dbReference>
<dbReference type="InterPro" id="IPR036388">
    <property type="entry name" value="WH-like_DNA-bd_sf"/>
</dbReference>
<comment type="caution">
    <text evidence="5">The sequence shown here is derived from an EMBL/GenBank/DDBJ whole genome shotgun (WGS) entry which is preliminary data.</text>
</comment>
<evidence type="ECO:0000313" key="5">
    <source>
        <dbReference type="EMBL" id="TCS90105.1"/>
    </source>
</evidence>
<dbReference type="Gene3D" id="1.10.4040.10">
    <property type="entry name" value="Penicillinase repressor domain"/>
    <property type="match status" value="1"/>
</dbReference>